<feature type="region of interest" description="Disordered" evidence="1">
    <location>
        <begin position="1"/>
        <end position="27"/>
    </location>
</feature>
<reference evidence="3" key="1">
    <citation type="journal article" date="2013" name="Nature">
        <title>Draft genome of the wheat A-genome progenitor Triticum urartu.</title>
        <authorList>
            <person name="Ling H.Q."/>
            <person name="Zhao S."/>
            <person name="Liu D."/>
            <person name="Wang J."/>
            <person name="Sun H."/>
            <person name="Zhang C."/>
            <person name="Fan H."/>
            <person name="Li D."/>
            <person name="Dong L."/>
            <person name="Tao Y."/>
            <person name="Gao C."/>
            <person name="Wu H."/>
            <person name="Li Y."/>
            <person name="Cui Y."/>
            <person name="Guo X."/>
            <person name="Zheng S."/>
            <person name="Wang B."/>
            <person name="Yu K."/>
            <person name="Liang Q."/>
            <person name="Yang W."/>
            <person name="Lou X."/>
            <person name="Chen J."/>
            <person name="Feng M."/>
            <person name="Jian J."/>
            <person name="Zhang X."/>
            <person name="Luo G."/>
            <person name="Jiang Y."/>
            <person name="Liu J."/>
            <person name="Wang Z."/>
            <person name="Sha Y."/>
            <person name="Zhang B."/>
            <person name="Wu H."/>
            <person name="Tang D."/>
            <person name="Shen Q."/>
            <person name="Xue P."/>
            <person name="Zou S."/>
            <person name="Wang X."/>
            <person name="Liu X."/>
            <person name="Wang F."/>
            <person name="Yang Y."/>
            <person name="An X."/>
            <person name="Dong Z."/>
            <person name="Zhang K."/>
            <person name="Zhang X."/>
            <person name="Luo M.C."/>
            <person name="Dvorak J."/>
            <person name="Tong Y."/>
            <person name="Wang J."/>
            <person name="Yang H."/>
            <person name="Li Z."/>
            <person name="Wang D."/>
            <person name="Zhang A."/>
            <person name="Wang J."/>
        </authorList>
    </citation>
    <scope>NUCLEOTIDE SEQUENCE</scope>
    <source>
        <strain evidence="3">cv. G1812</strain>
    </source>
</reference>
<evidence type="ECO:0000313" key="3">
    <source>
        <dbReference type="Proteomes" id="UP000015106"/>
    </source>
</evidence>
<dbReference type="AlphaFoldDB" id="A0A8R7U4T9"/>
<evidence type="ECO:0000313" key="2">
    <source>
        <dbReference type="EnsemblPlants" id="TuG1812G0400001305.01.T01.cds257560"/>
    </source>
</evidence>
<feature type="compositionally biased region" description="Basic residues" evidence="1">
    <location>
        <begin position="1"/>
        <end position="13"/>
    </location>
</feature>
<dbReference type="Gramene" id="TuG1812G0400001305.01.T01">
    <property type="protein sequence ID" value="TuG1812G0400001305.01.T01.cds257560"/>
    <property type="gene ID" value="TuG1812G0400001305.01"/>
</dbReference>
<proteinExistence type="predicted"/>
<protein>
    <submittedName>
        <fullName evidence="2">Uncharacterized protein</fullName>
    </submittedName>
</protein>
<sequence length="71" mass="8076">MIDGSRRRRLGARHGREGGRHVQPRQRTGEFGVPLCGYTFDTNGGLKFKQRIPAKSMRVFLHVRARLGICI</sequence>
<reference evidence="2" key="2">
    <citation type="submission" date="2018-03" db="EMBL/GenBank/DDBJ databases">
        <title>The Triticum urartu genome reveals the dynamic nature of wheat genome evolution.</title>
        <authorList>
            <person name="Ling H."/>
            <person name="Ma B."/>
            <person name="Shi X."/>
            <person name="Liu H."/>
            <person name="Dong L."/>
            <person name="Sun H."/>
            <person name="Cao Y."/>
            <person name="Gao Q."/>
            <person name="Zheng S."/>
            <person name="Li Y."/>
            <person name="Yu Y."/>
            <person name="Du H."/>
            <person name="Qi M."/>
            <person name="Li Y."/>
            <person name="Yu H."/>
            <person name="Cui Y."/>
            <person name="Wang N."/>
            <person name="Chen C."/>
            <person name="Wu H."/>
            <person name="Zhao Y."/>
            <person name="Zhang J."/>
            <person name="Li Y."/>
            <person name="Zhou W."/>
            <person name="Zhang B."/>
            <person name="Hu W."/>
            <person name="Eijk M."/>
            <person name="Tang J."/>
            <person name="Witsenboer H."/>
            <person name="Zhao S."/>
            <person name="Li Z."/>
            <person name="Zhang A."/>
            <person name="Wang D."/>
            <person name="Liang C."/>
        </authorList>
    </citation>
    <scope>NUCLEOTIDE SEQUENCE [LARGE SCALE GENOMIC DNA]</scope>
    <source>
        <strain evidence="2">cv. G1812</strain>
    </source>
</reference>
<keyword evidence="3" id="KW-1185">Reference proteome</keyword>
<dbReference type="Proteomes" id="UP000015106">
    <property type="component" value="Chromosome 4"/>
</dbReference>
<name>A0A8R7U4T9_TRIUA</name>
<accession>A0A8R7U4T9</accession>
<reference evidence="2" key="3">
    <citation type="submission" date="2022-06" db="UniProtKB">
        <authorList>
            <consortium name="EnsemblPlants"/>
        </authorList>
    </citation>
    <scope>IDENTIFICATION</scope>
</reference>
<dbReference type="EnsemblPlants" id="TuG1812G0400001305.01.T01">
    <property type="protein sequence ID" value="TuG1812G0400001305.01.T01.cds257560"/>
    <property type="gene ID" value="TuG1812G0400001305.01"/>
</dbReference>
<organism evidence="2 3">
    <name type="scientific">Triticum urartu</name>
    <name type="common">Red wild einkorn</name>
    <name type="synonym">Crithodium urartu</name>
    <dbReference type="NCBI Taxonomy" id="4572"/>
    <lineage>
        <taxon>Eukaryota</taxon>
        <taxon>Viridiplantae</taxon>
        <taxon>Streptophyta</taxon>
        <taxon>Embryophyta</taxon>
        <taxon>Tracheophyta</taxon>
        <taxon>Spermatophyta</taxon>
        <taxon>Magnoliopsida</taxon>
        <taxon>Liliopsida</taxon>
        <taxon>Poales</taxon>
        <taxon>Poaceae</taxon>
        <taxon>BOP clade</taxon>
        <taxon>Pooideae</taxon>
        <taxon>Triticodae</taxon>
        <taxon>Triticeae</taxon>
        <taxon>Triticinae</taxon>
        <taxon>Triticum</taxon>
    </lineage>
</organism>
<evidence type="ECO:0000256" key="1">
    <source>
        <dbReference type="SAM" id="MobiDB-lite"/>
    </source>
</evidence>